<evidence type="ECO:0000313" key="3">
    <source>
        <dbReference type="Proteomes" id="UP000198440"/>
    </source>
</evidence>
<evidence type="ECO:0000313" key="2">
    <source>
        <dbReference type="EMBL" id="SNS48006.1"/>
    </source>
</evidence>
<gene>
    <name evidence="2" type="ORF">SAMN04488078_101679</name>
</gene>
<protein>
    <submittedName>
        <fullName evidence="2">Uncharacterized protein</fullName>
    </submittedName>
</protein>
<proteinExistence type="predicted"/>
<organism evidence="2 3">
    <name type="scientific">Antarctobacter heliothermus</name>
    <dbReference type="NCBI Taxonomy" id="74033"/>
    <lineage>
        <taxon>Bacteria</taxon>
        <taxon>Pseudomonadati</taxon>
        <taxon>Pseudomonadota</taxon>
        <taxon>Alphaproteobacteria</taxon>
        <taxon>Rhodobacterales</taxon>
        <taxon>Roseobacteraceae</taxon>
        <taxon>Antarctobacter</taxon>
    </lineage>
</organism>
<evidence type="ECO:0000256" key="1">
    <source>
        <dbReference type="SAM" id="SignalP"/>
    </source>
</evidence>
<dbReference type="Proteomes" id="UP000198440">
    <property type="component" value="Unassembled WGS sequence"/>
</dbReference>
<feature type="signal peptide" evidence="1">
    <location>
        <begin position="1"/>
        <end position="24"/>
    </location>
</feature>
<dbReference type="EMBL" id="FZON01000016">
    <property type="protein sequence ID" value="SNS48006.1"/>
    <property type="molecule type" value="Genomic_DNA"/>
</dbReference>
<accession>A0A239ETL5</accession>
<dbReference type="RefSeq" id="WP_141135849.1">
    <property type="nucleotide sequence ID" value="NZ_FZON01000016.1"/>
</dbReference>
<feature type="chain" id="PRO_5013303221" evidence="1">
    <location>
        <begin position="25"/>
        <end position="87"/>
    </location>
</feature>
<sequence length="87" mass="9682">MFSPFRSSLSTLAFSLALAGTAQAYTILLEDDYNGGEYGSIWGKCQDGEEFEVRWLTEDGNFSYSIDTSVGDDQYTLIRDFCEDHGG</sequence>
<keyword evidence="1" id="KW-0732">Signal</keyword>
<dbReference type="AlphaFoldDB" id="A0A239ETL5"/>
<name>A0A239ETL5_9RHOB</name>
<reference evidence="2 3" key="1">
    <citation type="submission" date="2017-06" db="EMBL/GenBank/DDBJ databases">
        <authorList>
            <person name="Kim H.J."/>
            <person name="Triplett B.A."/>
        </authorList>
    </citation>
    <scope>NUCLEOTIDE SEQUENCE [LARGE SCALE GENOMIC DNA]</scope>
    <source>
        <strain evidence="2 3">DSM 11445</strain>
    </source>
</reference>